<gene>
    <name evidence="3" type="ORF">ABS24_04075</name>
</gene>
<evidence type="ECO:0000313" key="3">
    <source>
        <dbReference type="EMBL" id="KRO91548.1"/>
    </source>
</evidence>
<name>A0A0R2TWN1_9GAMM</name>
<protein>
    <submittedName>
        <fullName evidence="3">Amidohydrolase</fullName>
    </submittedName>
</protein>
<comment type="similarity">
    <text evidence="1">Belongs to the metallo-dependent hydrolases superfamily.</text>
</comment>
<dbReference type="Pfam" id="PF04909">
    <property type="entry name" value="Amidohydro_2"/>
    <property type="match status" value="1"/>
</dbReference>
<dbReference type="GO" id="GO:0016787">
    <property type="term" value="F:hydrolase activity"/>
    <property type="evidence" value="ECO:0007669"/>
    <property type="project" value="UniProtKB-KW"/>
</dbReference>
<dbReference type="InterPro" id="IPR052350">
    <property type="entry name" value="Metallo-dep_Lactonases"/>
</dbReference>
<sequence>MNELDRWHAQVREDIIDPERPIFDPHHHLWRATAPYELDELWADTQSGHNIVGTVFIECGAEYRAQGPSHLRPVGETEFATAQAEQSQQGATQGKPPILGLVCHANLTLGAQVDEVLEAHAAAAGGLLRGIRHSTAFYPDPPVVDRYAGRIERLMMQDDFREGFAKLAPLGLTFDAWLVHSQITELTDLARAFPETTIIFDHFGGPLGVGPYAGKQAQLFPQWKADVRELAQCPNVVAKLGGLAMEINGWGWNGRDLPANSDEIVAAHQGYYRHAIDCFGPDRCMFESNFPVDKLSVSYAVIWNAFKKMVTGFSEYEKDAMFQGTATRIYRP</sequence>
<organism evidence="3 4">
    <name type="scientific">SAR92 bacterium BACL26 MAG-121220-bin70</name>
    <dbReference type="NCBI Taxonomy" id="1655626"/>
    <lineage>
        <taxon>Bacteria</taxon>
        <taxon>Pseudomonadati</taxon>
        <taxon>Pseudomonadota</taxon>
        <taxon>Gammaproteobacteria</taxon>
        <taxon>Cellvibrionales</taxon>
        <taxon>Porticoccaceae</taxon>
        <taxon>SAR92 clade</taxon>
    </lineage>
</organism>
<reference evidence="3 4" key="1">
    <citation type="submission" date="2015-10" db="EMBL/GenBank/DDBJ databases">
        <title>Metagenome-Assembled Genomes uncover a global brackish microbiome.</title>
        <authorList>
            <person name="Hugerth L.W."/>
            <person name="Larsson J."/>
            <person name="Alneberg J."/>
            <person name="Lindh M.V."/>
            <person name="Legrand C."/>
            <person name="Pinhassi J."/>
            <person name="Andersson A.F."/>
        </authorList>
    </citation>
    <scope>NUCLEOTIDE SEQUENCE [LARGE SCALE GENOMIC DNA]</scope>
    <source>
        <strain evidence="3">BACL26 MAG-121220-bin70</strain>
    </source>
</reference>
<dbReference type="PANTHER" id="PTHR43569">
    <property type="entry name" value="AMIDOHYDROLASE"/>
    <property type="match status" value="1"/>
</dbReference>
<evidence type="ECO:0000313" key="4">
    <source>
        <dbReference type="Proteomes" id="UP000051213"/>
    </source>
</evidence>
<accession>A0A0R2TWN1</accession>
<dbReference type="InterPro" id="IPR032466">
    <property type="entry name" value="Metal_Hydrolase"/>
</dbReference>
<dbReference type="Proteomes" id="UP000051213">
    <property type="component" value="Unassembled WGS sequence"/>
</dbReference>
<dbReference type="PANTHER" id="PTHR43569:SF1">
    <property type="entry name" value="BLL3371 PROTEIN"/>
    <property type="match status" value="1"/>
</dbReference>
<evidence type="ECO:0000256" key="1">
    <source>
        <dbReference type="ARBA" id="ARBA00038310"/>
    </source>
</evidence>
<dbReference type="AlphaFoldDB" id="A0A0R2TWN1"/>
<dbReference type="EMBL" id="LICA01000475">
    <property type="protein sequence ID" value="KRO91548.1"/>
    <property type="molecule type" value="Genomic_DNA"/>
</dbReference>
<dbReference type="SUPFAM" id="SSF51556">
    <property type="entry name" value="Metallo-dependent hydrolases"/>
    <property type="match status" value="1"/>
</dbReference>
<dbReference type="Gene3D" id="3.20.20.140">
    <property type="entry name" value="Metal-dependent hydrolases"/>
    <property type="match status" value="1"/>
</dbReference>
<feature type="domain" description="Amidohydrolase-related" evidence="2">
    <location>
        <begin position="24"/>
        <end position="331"/>
    </location>
</feature>
<dbReference type="InterPro" id="IPR006680">
    <property type="entry name" value="Amidohydro-rel"/>
</dbReference>
<comment type="caution">
    <text evidence="3">The sequence shown here is derived from an EMBL/GenBank/DDBJ whole genome shotgun (WGS) entry which is preliminary data.</text>
</comment>
<proteinExistence type="inferred from homology"/>
<evidence type="ECO:0000259" key="2">
    <source>
        <dbReference type="Pfam" id="PF04909"/>
    </source>
</evidence>
<keyword evidence="3" id="KW-0378">Hydrolase</keyword>